<gene>
    <name evidence="4" type="primary">ddn_4</name>
    <name evidence="4" type="ORF">LAUMK4_01452</name>
</gene>
<comment type="catalytic activity">
    <reaction evidence="3">
        <text>oxidized coenzyme F420-(gamma-L-Glu)(n) + a quinol + H(+) = reduced coenzyme F420-(gamma-L-Glu)(n) + a quinone</text>
        <dbReference type="Rhea" id="RHEA:39663"/>
        <dbReference type="Rhea" id="RHEA-COMP:12939"/>
        <dbReference type="Rhea" id="RHEA-COMP:14378"/>
        <dbReference type="ChEBI" id="CHEBI:15378"/>
        <dbReference type="ChEBI" id="CHEBI:24646"/>
        <dbReference type="ChEBI" id="CHEBI:132124"/>
        <dbReference type="ChEBI" id="CHEBI:133980"/>
        <dbReference type="ChEBI" id="CHEBI:139511"/>
    </reaction>
</comment>
<dbReference type="InterPro" id="IPR004378">
    <property type="entry name" value="F420H2_quin_Rdtase"/>
</dbReference>
<dbReference type="SUPFAM" id="SSF50475">
    <property type="entry name" value="FMN-binding split barrel"/>
    <property type="match status" value="1"/>
</dbReference>
<evidence type="ECO:0000313" key="5">
    <source>
        <dbReference type="Proteomes" id="UP000271464"/>
    </source>
</evidence>
<dbReference type="Pfam" id="PF04075">
    <property type="entry name" value="F420H2_quin_red"/>
    <property type="match status" value="1"/>
</dbReference>
<organism evidence="4 5">
    <name type="scientific">Mycobacterium persicum</name>
    <dbReference type="NCBI Taxonomy" id="1487726"/>
    <lineage>
        <taxon>Bacteria</taxon>
        <taxon>Bacillati</taxon>
        <taxon>Actinomycetota</taxon>
        <taxon>Actinomycetes</taxon>
        <taxon>Mycobacteriales</taxon>
        <taxon>Mycobacteriaceae</taxon>
        <taxon>Mycobacterium</taxon>
    </lineage>
</organism>
<keyword evidence="5" id="KW-1185">Reference proteome</keyword>
<keyword evidence="2 4" id="KW-0560">Oxidoreductase</keyword>
<dbReference type="GO" id="GO:0016491">
    <property type="term" value="F:oxidoreductase activity"/>
    <property type="evidence" value="ECO:0007669"/>
    <property type="project" value="UniProtKB-KW"/>
</dbReference>
<dbReference type="NCBIfam" id="TIGR00026">
    <property type="entry name" value="hi_GC_TIGR00026"/>
    <property type="match status" value="1"/>
</dbReference>
<evidence type="ECO:0000256" key="2">
    <source>
        <dbReference type="ARBA" id="ARBA00023002"/>
    </source>
</evidence>
<dbReference type="EC" id="1.-.-.-" evidence="4"/>
<dbReference type="EMBL" id="UPHM01000026">
    <property type="protein sequence ID" value="VAZ90473.1"/>
    <property type="molecule type" value="Genomic_DNA"/>
</dbReference>
<dbReference type="RefSeq" id="WP_240316606.1">
    <property type="nucleotide sequence ID" value="NZ_MVIF01000035.1"/>
</dbReference>
<dbReference type="Proteomes" id="UP000271464">
    <property type="component" value="Unassembled WGS sequence"/>
</dbReference>
<protein>
    <submittedName>
        <fullName evidence="4">Deazaflavin-dependent nitroreductase</fullName>
        <ecNumber evidence="4">1.-.-.-</ecNumber>
    </submittedName>
</protein>
<reference evidence="4 5" key="1">
    <citation type="submission" date="2018-09" db="EMBL/GenBank/DDBJ databases">
        <authorList>
            <person name="Tagini F."/>
        </authorList>
    </citation>
    <scope>NUCLEOTIDE SEQUENCE [LARGE SCALE GENOMIC DNA]</scope>
    <source>
        <strain evidence="4 5">MK4</strain>
    </source>
</reference>
<evidence type="ECO:0000256" key="3">
    <source>
        <dbReference type="ARBA" id="ARBA00049106"/>
    </source>
</evidence>
<dbReference type="Gene3D" id="2.30.110.10">
    <property type="entry name" value="Electron Transport, Fmn-binding Protein, Chain A"/>
    <property type="match status" value="1"/>
</dbReference>
<dbReference type="InterPro" id="IPR012349">
    <property type="entry name" value="Split_barrel_FMN-bd"/>
</dbReference>
<name>A0ABY6RFC3_9MYCO</name>
<dbReference type="PANTHER" id="PTHR39428">
    <property type="entry name" value="F420H(2)-DEPENDENT QUINONE REDUCTASE RV1261C"/>
    <property type="match status" value="1"/>
</dbReference>
<proteinExistence type="inferred from homology"/>
<accession>A0ABY6RFC3</accession>
<dbReference type="PANTHER" id="PTHR39428:SF1">
    <property type="entry name" value="F420H(2)-DEPENDENT QUINONE REDUCTASE RV1261C"/>
    <property type="match status" value="1"/>
</dbReference>
<evidence type="ECO:0000313" key="4">
    <source>
        <dbReference type="EMBL" id="VAZ90473.1"/>
    </source>
</evidence>
<comment type="similarity">
    <text evidence="1">Belongs to the F420H(2)-dependent quinone reductase family.</text>
</comment>
<comment type="caution">
    <text evidence="4">The sequence shown here is derived from an EMBL/GenBank/DDBJ whole genome shotgun (WGS) entry which is preliminary data.</text>
</comment>
<sequence length="151" mass="16586">MDSAEMVNNPDAMGDYNSRNIEEFRANRGKVAAFGEAPLLILHSVGAKSGQERLNPVAYLPVGDDWAIFASRAGTPRNPDWYYNLKAHPAAAIEIGTSDGVQTIAVTARELTGTERDDIWNRQKALAPGFADYEQQTQGRVIPVILLTRRS</sequence>
<evidence type="ECO:0000256" key="1">
    <source>
        <dbReference type="ARBA" id="ARBA00008710"/>
    </source>
</evidence>